<gene>
    <name evidence="1" type="ORF">ACFOUV_17155</name>
</gene>
<evidence type="ECO:0000313" key="2">
    <source>
        <dbReference type="Proteomes" id="UP001595772"/>
    </source>
</evidence>
<dbReference type="RefSeq" id="WP_379498007.1">
    <property type="nucleotide sequence ID" value="NZ_JBHSAO010000016.1"/>
</dbReference>
<keyword evidence="2" id="KW-1185">Reference proteome</keyword>
<dbReference type="Proteomes" id="UP001595772">
    <property type="component" value="Unassembled WGS sequence"/>
</dbReference>
<organism evidence="1 2">
    <name type="scientific">Oceanobacillus longus</name>
    <dbReference type="NCBI Taxonomy" id="930120"/>
    <lineage>
        <taxon>Bacteria</taxon>
        <taxon>Bacillati</taxon>
        <taxon>Bacillota</taxon>
        <taxon>Bacilli</taxon>
        <taxon>Bacillales</taxon>
        <taxon>Bacillaceae</taxon>
        <taxon>Oceanobacillus</taxon>
    </lineage>
</organism>
<proteinExistence type="predicted"/>
<name>A0ABV8H3U5_9BACI</name>
<evidence type="ECO:0000313" key="1">
    <source>
        <dbReference type="EMBL" id="MFC4025512.1"/>
    </source>
</evidence>
<reference evidence="2" key="1">
    <citation type="journal article" date="2019" name="Int. J. Syst. Evol. Microbiol.">
        <title>The Global Catalogue of Microorganisms (GCM) 10K type strain sequencing project: providing services to taxonomists for standard genome sequencing and annotation.</title>
        <authorList>
            <consortium name="The Broad Institute Genomics Platform"/>
            <consortium name="The Broad Institute Genome Sequencing Center for Infectious Disease"/>
            <person name="Wu L."/>
            <person name="Ma J."/>
        </authorList>
    </citation>
    <scope>NUCLEOTIDE SEQUENCE [LARGE SCALE GENOMIC DNA]</scope>
    <source>
        <strain evidence="2">IBRC-M 10703</strain>
    </source>
</reference>
<dbReference type="EMBL" id="JBHSAO010000016">
    <property type="protein sequence ID" value="MFC4025512.1"/>
    <property type="molecule type" value="Genomic_DNA"/>
</dbReference>
<accession>A0ABV8H3U5</accession>
<protein>
    <submittedName>
        <fullName evidence="1">Uncharacterized protein</fullName>
    </submittedName>
</protein>
<sequence length="40" mass="4969">MWIRFVIMGLFSLSALYVFFYQGIETYQAFKEYFNFRNNL</sequence>
<comment type="caution">
    <text evidence="1">The sequence shown here is derived from an EMBL/GenBank/DDBJ whole genome shotgun (WGS) entry which is preliminary data.</text>
</comment>